<evidence type="ECO:0000256" key="8">
    <source>
        <dbReference type="ARBA" id="ARBA00030388"/>
    </source>
</evidence>
<dbReference type="Pfam" id="PF06769">
    <property type="entry name" value="YoeB_toxin"/>
    <property type="match status" value="1"/>
</dbReference>
<evidence type="ECO:0000256" key="2">
    <source>
        <dbReference type="ARBA" id="ARBA00017742"/>
    </source>
</evidence>
<evidence type="ECO:0000256" key="6">
    <source>
        <dbReference type="ARBA" id="ARBA00022801"/>
    </source>
</evidence>
<sequence>MRIIFSSKAWEDYGHWQQADKKILKRINDLIKAISREPFEGIGKPEPLRHGLSGYWSRRINDEHRLVYKVEGEDLLIAMCRYHYP</sequence>
<organism evidence="11 12">
    <name type="scientific">Thiothrix unzii</name>
    <dbReference type="NCBI Taxonomy" id="111769"/>
    <lineage>
        <taxon>Bacteria</taxon>
        <taxon>Pseudomonadati</taxon>
        <taxon>Pseudomonadota</taxon>
        <taxon>Gammaproteobacteria</taxon>
        <taxon>Thiotrichales</taxon>
        <taxon>Thiotrichaceae</taxon>
        <taxon>Thiothrix</taxon>
    </lineage>
</organism>
<evidence type="ECO:0000256" key="4">
    <source>
        <dbReference type="ARBA" id="ARBA00022722"/>
    </source>
</evidence>
<reference evidence="11" key="1">
    <citation type="submission" date="2021-04" db="EMBL/GenBank/DDBJ databases">
        <title>Genomics, taxonomy and metabolism of representatives of sulfur bacteria of the genus Thiothrix: Thiothrix fructosivorans QT, Thiothrix unzii A1T and three new species, Thiothrix subterranea sp. nov., Thiothrix litoralis sp. nov. and 'Candidatus Thiothrix anitrata' sp. nov.</title>
        <authorList>
            <person name="Ravin N.V."/>
            <person name="Smolyakov D."/>
            <person name="Rudenko T.S."/>
            <person name="Mardanov A.V."/>
            <person name="Beletsky A.V."/>
            <person name="Markov N.D."/>
            <person name="Fomenkov A.I."/>
            <person name="Roberts R.J."/>
            <person name="Karnachuk O.V."/>
            <person name="Novikov A."/>
            <person name="Grabovich M.Y."/>
        </authorList>
    </citation>
    <scope>NUCLEOTIDE SEQUENCE</scope>
    <source>
        <strain evidence="11">A1</strain>
    </source>
</reference>
<dbReference type="Proteomes" id="UP000672009">
    <property type="component" value="Chromosome"/>
</dbReference>
<keyword evidence="6" id="KW-0378">Hydrolase</keyword>
<dbReference type="PANTHER" id="PTHR38039">
    <property type="entry name" value="TOXIN YOEB"/>
    <property type="match status" value="1"/>
</dbReference>
<dbReference type="KEGG" id="tun:J9260_02035"/>
<dbReference type="RefSeq" id="WP_210219401.1">
    <property type="nucleotide sequence ID" value="NZ_CP072793.1"/>
</dbReference>
<evidence type="ECO:0000256" key="1">
    <source>
        <dbReference type="ARBA" id="ARBA00008172"/>
    </source>
</evidence>
<keyword evidence="12" id="KW-1185">Reference proteome</keyword>
<dbReference type="Gene3D" id="3.30.2310.20">
    <property type="entry name" value="RelE-like"/>
    <property type="match status" value="1"/>
</dbReference>
<dbReference type="InterPro" id="IPR009614">
    <property type="entry name" value="YoeB_toxin"/>
</dbReference>
<evidence type="ECO:0000256" key="3">
    <source>
        <dbReference type="ARBA" id="ARBA00022649"/>
    </source>
</evidence>
<evidence type="ECO:0000256" key="9">
    <source>
        <dbReference type="ARBA" id="ARBA00079979"/>
    </source>
</evidence>
<evidence type="ECO:0000256" key="10">
    <source>
        <dbReference type="ARBA" id="ARBA00080029"/>
    </source>
</evidence>
<keyword evidence="5" id="KW-0255">Endonuclease</keyword>
<dbReference type="EMBL" id="CP072793">
    <property type="protein sequence ID" value="QTR53894.1"/>
    <property type="molecule type" value="Genomic_DNA"/>
</dbReference>
<accession>A0A975FAE0</accession>
<name>A0A975FAE0_9GAMM</name>
<dbReference type="NCBIfam" id="TIGR02116">
    <property type="entry name" value="toxin_Txe_YoeB"/>
    <property type="match status" value="1"/>
</dbReference>
<dbReference type="InterPro" id="IPR035093">
    <property type="entry name" value="RelE/ParE_toxin_dom_sf"/>
</dbReference>
<protein>
    <recommendedName>
        <fullName evidence="2">Toxin YoeB</fullName>
    </recommendedName>
    <alternativeName>
        <fullName evidence="10">Putative endoribonuclease YoeB</fullName>
    </alternativeName>
    <alternativeName>
        <fullName evidence="8 9">Putative mRNA interferase YoeB</fullName>
    </alternativeName>
</protein>
<dbReference type="GO" id="GO:0003723">
    <property type="term" value="F:RNA binding"/>
    <property type="evidence" value="ECO:0007669"/>
    <property type="project" value="UniProtKB-KW"/>
</dbReference>
<keyword evidence="4" id="KW-0540">Nuclease</keyword>
<dbReference type="GO" id="GO:0004519">
    <property type="term" value="F:endonuclease activity"/>
    <property type="evidence" value="ECO:0007669"/>
    <property type="project" value="UniProtKB-KW"/>
</dbReference>
<keyword evidence="3" id="KW-1277">Toxin-antitoxin system</keyword>
<dbReference type="GO" id="GO:0006401">
    <property type="term" value="P:RNA catabolic process"/>
    <property type="evidence" value="ECO:0007669"/>
    <property type="project" value="InterPro"/>
</dbReference>
<evidence type="ECO:0000256" key="7">
    <source>
        <dbReference type="ARBA" id="ARBA00022884"/>
    </source>
</evidence>
<comment type="similarity">
    <text evidence="1">Belongs to the YoeB family.</text>
</comment>
<evidence type="ECO:0000256" key="5">
    <source>
        <dbReference type="ARBA" id="ARBA00022759"/>
    </source>
</evidence>
<gene>
    <name evidence="11" type="ORF">J9260_02035</name>
</gene>
<dbReference type="FunFam" id="3.30.2310.20:FF:000001">
    <property type="entry name" value="Addiction module toxin, Txe/YoeB family"/>
    <property type="match status" value="1"/>
</dbReference>
<dbReference type="GO" id="GO:0016787">
    <property type="term" value="F:hydrolase activity"/>
    <property type="evidence" value="ECO:0007669"/>
    <property type="project" value="UniProtKB-KW"/>
</dbReference>
<proteinExistence type="inferred from homology"/>
<dbReference type="AlphaFoldDB" id="A0A975FAE0"/>
<dbReference type="SUPFAM" id="SSF143011">
    <property type="entry name" value="RelE-like"/>
    <property type="match status" value="1"/>
</dbReference>
<evidence type="ECO:0000313" key="12">
    <source>
        <dbReference type="Proteomes" id="UP000672009"/>
    </source>
</evidence>
<dbReference type="PANTHER" id="PTHR38039:SF1">
    <property type="entry name" value="TOXIN YOEB"/>
    <property type="match status" value="1"/>
</dbReference>
<evidence type="ECO:0000313" key="11">
    <source>
        <dbReference type="EMBL" id="QTR53894.1"/>
    </source>
</evidence>
<keyword evidence="7" id="KW-0694">RNA-binding</keyword>